<name>A0ABT7JC38_9DEIO</name>
<feature type="region of interest" description="Disordered" evidence="1">
    <location>
        <begin position="115"/>
        <end position="218"/>
    </location>
</feature>
<feature type="compositionally biased region" description="Polar residues" evidence="1">
    <location>
        <begin position="115"/>
        <end position="126"/>
    </location>
</feature>
<evidence type="ECO:0008006" key="4">
    <source>
        <dbReference type="Google" id="ProtNLM"/>
    </source>
</evidence>
<dbReference type="EMBL" id="JASNGB010000001">
    <property type="protein sequence ID" value="MDL2342595.1"/>
    <property type="molecule type" value="Genomic_DNA"/>
</dbReference>
<evidence type="ECO:0000313" key="2">
    <source>
        <dbReference type="EMBL" id="MDL2342595.1"/>
    </source>
</evidence>
<evidence type="ECO:0000256" key="1">
    <source>
        <dbReference type="SAM" id="MobiDB-lite"/>
    </source>
</evidence>
<dbReference type="Proteomes" id="UP001302059">
    <property type="component" value="Unassembled WGS sequence"/>
</dbReference>
<comment type="caution">
    <text evidence="2">The sequence shown here is derived from an EMBL/GenBank/DDBJ whole genome shotgun (WGS) entry which is preliminary data.</text>
</comment>
<keyword evidence="3" id="KW-1185">Reference proteome</keyword>
<protein>
    <recommendedName>
        <fullName evidence="4">Replication protein</fullName>
    </recommendedName>
</protein>
<organism evidence="2 3">
    <name type="scientific">Deinococcus rhizophilus</name>
    <dbReference type="NCBI Taxonomy" id="3049544"/>
    <lineage>
        <taxon>Bacteria</taxon>
        <taxon>Thermotogati</taxon>
        <taxon>Deinococcota</taxon>
        <taxon>Deinococci</taxon>
        <taxon>Deinococcales</taxon>
        <taxon>Deinococcaceae</taxon>
        <taxon>Deinococcus</taxon>
    </lineage>
</organism>
<evidence type="ECO:0000313" key="3">
    <source>
        <dbReference type="Proteomes" id="UP001302059"/>
    </source>
</evidence>
<sequence length="313" mass="34285">MRAKNRGVALVAQFMGREKNIPVPVPFVYLLGDYTAAAFLSQCLYWSERTDNPEGWFYKTLKEWKAEMLLSPDQVRRCHKTCEPYLEVATGGENNRTHYRIKGDELEEALHLLGNPTSGYRETQQPVVGKVRKHFTTNPTTLNKEAEITSESTAEEGAKRSAAATQEAGKGQRSGSGADRAEAPGGAEKANARPASGAQSEGGHGTDQATGTEKVPARPGEAALRSAMGERFYGELLAEDPDRETWGDLTPERIGELRRAAKAEAKEKKLDAWRTPFIRLLDQEIVRVPQTPAAPAKASVSDLVRARIQGAKP</sequence>
<reference evidence="2 3" key="1">
    <citation type="submission" date="2023-05" db="EMBL/GenBank/DDBJ databases">
        <authorList>
            <person name="Gao F."/>
        </authorList>
    </citation>
    <scope>NUCLEOTIDE SEQUENCE [LARGE SCALE GENOMIC DNA]</scope>
    <source>
        <strain evidence="2 3">MIMF12</strain>
    </source>
</reference>
<dbReference type="RefSeq" id="WP_285520632.1">
    <property type="nucleotide sequence ID" value="NZ_JASNGB010000001.1"/>
</dbReference>
<gene>
    <name evidence="2" type="ORF">QOL99_00330</name>
</gene>
<proteinExistence type="predicted"/>
<accession>A0ABT7JC38</accession>